<dbReference type="PROSITE" id="PS51257">
    <property type="entry name" value="PROKAR_LIPOPROTEIN"/>
    <property type="match status" value="1"/>
</dbReference>
<evidence type="ECO:0000313" key="1">
    <source>
        <dbReference type="EMBL" id="ATS94016.1"/>
    </source>
</evidence>
<organism evidence="1 2">
    <name type="scientific">Pectobacterium phage DU_PP_V</name>
    <dbReference type="NCBI Taxonomy" id="2041492"/>
    <lineage>
        <taxon>Viruses</taxon>
        <taxon>Duplodnaviria</taxon>
        <taxon>Heunggongvirae</taxon>
        <taxon>Uroviricota</taxon>
        <taxon>Caudoviricetes</taxon>
        <taxon>Demerecviridae</taxon>
        <taxon>Mccorquodalevirinae</taxon>
        <taxon>Hongcheonvirus</taxon>
        <taxon>Hongcheonvirus DUPPV</taxon>
    </lineage>
</organism>
<sequence>MCKWKQAILPVILSILVGCTAPKTENPVSVHVDWPPPLNKCEYSFEFRAENNKPIVVLPYPDWVKLTVCRETELNYILNLTSMVCFYRADLQELRCQTKGLKPNE</sequence>
<evidence type="ECO:0000313" key="2">
    <source>
        <dbReference type="Proteomes" id="UP000240663"/>
    </source>
</evidence>
<dbReference type="EMBL" id="MF979564">
    <property type="protein sequence ID" value="ATS94016.1"/>
    <property type="molecule type" value="Genomic_DNA"/>
</dbReference>
<gene>
    <name evidence="1" type="ORF">P13BB106kb_p032</name>
</gene>
<dbReference type="Proteomes" id="UP000240663">
    <property type="component" value="Segment"/>
</dbReference>
<reference evidence="1 2" key="1">
    <citation type="submission" date="2017-09" db="EMBL/GenBank/DDBJ databases">
        <title>Complete genome sequence of bacteriophage (DU_PP_V) infecting Pectobacterium spp.</title>
        <authorList>
            <person name="Park T.-H."/>
        </authorList>
    </citation>
    <scope>NUCLEOTIDE SEQUENCE [LARGE SCALE GENOMIC DNA]</scope>
</reference>
<protein>
    <recommendedName>
        <fullName evidence="3">O-spanin</fullName>
    </recommendedName>
</protein>
<evidence type="ECO:0008006" key="3">
    <source>
        <dbReference type="Google" id="ProtNLM"/>
    </source>
</evidence>
<keyword evidence="2" id="KW-1185">Reference proteome</keyword>
<proteinExistence type="predicted"/>
<name>A0A2D2W6U3_9CAUD</name>
<accession>A0A2D2W6U3</accession>